<name>A0AC35GDZ0_9BILA</name>
<proteinExistence type="predicted"/>
<organism evidence="1 2">
    <name type="scientific">Panagrolaimus sp. PS1159</name>
    <dbReference type="NCBI Taxonomy" id="55785"/>
    <lineage>
        <taxon>Eukaryota</taxon>
        <taxon>Metazoa</taxon>
        <taxon>Ecdysozoa</taxon>
        <taxon>Nematoda</taxon>
        <taxon>Chromadorea</taxon>
        <taxon>Rhabditida</taxon>
        <taxon>Tylenchina</taxon>
        <taxon>Panagrolaimomorpha</taxon>
        <taxon>Panagrolaimoidea</taxon>
        <taxon>Panagrolaimidae</taxon>
        <taxon>Panagrolaimus</taxon>
    </lineage>
</organism>
<evidence type="ECO:0000313" key="1">
    <source>
        <dbReference type="Proteomes" id="UP000887580"/>
    </source>
</evidence>
<dbReference type="WBParaSite" id="PS1159_v2.g3965.t2">
    <property type="protein sequence ID" value="PS1159_v2.g3965.t2"/>
    <property type="gene ID" value="PS1159_v2.g3965"/>
</dbReference>
<accession>A0AC35GDZ0</accession>
<dbReference type="Proteomes" id="UP000887580">
    <property type="component" value="Unplaced"/>
</dbReference>
<reference evidence="2" key="1">
    <citation type="submission" date="2022-11" db="UniProtKB">
        <authorList>
            <consortium name="WormBaseParasite"/>
        </authorList>
    </citation>
    <scope>IDENTIFICATION</scope>
</reference>
<sequence length="497" mass="56645">MNWKKNDNSAKNDSTLSLHIEVYENLFEANLFGDKIDETLKSYDSIKNGKNTKQSIFPDLAMIIQNPFEFPRQENIHVSEPEVSKFKASQRLINCKQSNDQRSNDKVAATPNKASNDRSQRRVHFPEELPRHNPVNGMRPRGRKRKQMLKKGEKSTKKTAKSVRPAKPRNCSLPAKKKAFDKLFQSMKPKRPSKKAKIEESCKYQWWKDEEFLNNALEIYVDTEEQPKEHHPLLETPPITDDFEVSIENCKRLYRKNPAYHESFVEKNSSKCLELIPHPDQIPHMSEEVIPETLMSDEETPEYMCFVPRKQKPPARNKAKLFQSSYEAALKMSHEAHLFHAHAVDLVASATEDLNFAQKVSEQHKLRFDDDVICVGTNDPSDDGCVNDKDVDDIECKFPAINALADVLADIDADSDSDLDLDSDNEFMEAPKASDDLVKLIKEQAATINAFATLGLSAVRSAKLSPECQAKVEAKAPFSLTEGRPKRVRKANSRYQD</sequence>
<evidence type="ECO:0000313" key="2">
    <source>
        <dbReference type="WBParaSite" id="PS1159_v2.g3965.t2"/>
    </source>
</evidence>
<protein>
    <submittedName>
        <fullName evidence="2">Uncharacterized protein</fullName>
    </submittedName>
</protein>